<keyword evidence="3" id="KW-0812">Transmembrane</keyword>
<dbReference type="AlphaFoldDB" id="A0A8J5FF32"/>
<reference evidence="8 9" key="1">
    <citation type="submission" date="2020-08" db="EMBL/GenBank/DDBJ databases">
        <title>Plant Genome Project.</title>
        <authorList>
            <person name="Zhang R.-G."/>
        </authorList>
    </citation>
    <scope>NUCLEOTIDE SEQUENCE [LARGE SCALE GENOMIC DNA]</scope>
    <source>
        <tissue evidence="8">Rhizome</tissue>
    </source>
</reference>
<organism evidence="8 9">
    <name type="scientific">Zingiber officinale</name>
    <name type="common">Ginger</name>
    <name type="synonym">Amomum zingiber</name>
    <dbReference type="NCBI Taxonomy" id="94328"/>
    <lineage>
        <taxon>Eukaryota</taxon>
        <taxon>Viridiplantae</taxon>
        <taxon>Streptophyta</taxon>
        <taxon>Embryophyta</taxon>
        <taxon>Tracheophyta</taxon>
        <taxon>Spermatophyta</taxon>
        <taxon>Magnoliopsida</taxon>
        <taxon>Liliopsida</taxon>
        <taxon>Zingiberales</taxon>
        <taxon>Zingiberaceae</taxon>
        <taxon>Zingiber</taxon>
    </lineage>
</organism>
<dbReference type="SUPFAM" id="SSF56112">
    <property type="entry name" value="Protein kinase-like (PK-like)"/>
    <property type="match status" value="1"/>
</dbReference>
<keyword evidence="6" id="KW-0472">Membrane</keyword>
<protein>
    <recommendedName>
        <fullName evidence="10">Serine-threonine/tyrosine-protein kinase catalytic domain-containing protein</fullName>
    </recommendedName>
</protein>
<accession>A0A8J5FF32</accession>
<keyword evidence="4" id="KW-0732">Signal</keyword>
<comment type="subcellular location">
    <subcellularLocation>
        <location evidence="1">Membrane</location>
        <topology evidence="1">Single-pass type I membrane protein</topology>
    </subcellularLocation>
</comment>
<sequence length="99" mass="11022">MSTLKSLRSQSSLETSWDKEDLDLCSKGSTLQVVFLSPSNCWGIPNIMGMSSSMKFNSTIENIHHVHVVRLVGFCAEDSKRASVYEYMANGSLDMQQAK</sequence>
<keyword evidence="2" id="KW-0723">Serine/threonine-protein kinase</keyword>
<evidence type="ECO:0008006" key="10">
    <source>
        <dbReference type="Google" id="ProtNLM"/>
    </source>
</evidence>
<keyword evidence="7" id="KW-0325">Glycoprotein</keyword>
<dbReference type="Proteomes" id="UP000734854">
    <property type="component" value="Unassembled WGS sequence"/>
</dbReference>
<dbReference type="Gene3D" id="1.10.510.10">
    <property type="entry name" value="Transferase(Phosphotransferase) domain 1"/>
    <property type="match status" value="1"/>
</dbReference>
<dbReference type="PANTHER" id="PTHR27009">
    <property type="entry name" value="RUST RESISTANCE KINASE LR10-RELATED"/>
    <property type="match status" value="1"/>
</dbReference>
<evidence type="ECO:0000256" key="1">
    <source>
        <dbReference type="ARBA" id="ARBA00004479"/>
    </source>
</evidence>
<keyword evidence="5" id="KW-1133">Transmembrane helix</keyword>
<evidence type="ECO:0000313" key="9">
    <source>
        <dbReference type="Proteomes" id="UP000734854"/>
    </source>
</evidence>
<evidence type="ECO:0000256" key="3">
    <source>
        <dbReference type="ARBA" id="ARBA00022692"/>
    </source>
</evidence>
<keyword evidence="2" id="KW-0418">Kinase</keyword>
<keyword evidence="9" id="KW-1185">Reference proteome</keyword>
<dbReference type="EMBL" id="JACMSC010000015">
    <property type="protein sequence ID" value="KAG6485955.1"/>
    <property type="molecule type" value="Genomic_DNA"/>
</dbReference>
<dbReference type="GO" id="GO:0016020">
    <property type="term" value="C:membrane"/>
    <property type="evidence" value="ECO:0007669"/>
    <property type="project" value="UniProtKB-SubCell"/>
</dbReference>
<evidence type="ECO:0000256" key="7">
    <source>
        <dbReference type="ARBA" id="ARBA00023180"/>
    </source>
</evidence>
<dbReference type="InterPro" id="IPR045874">
    <property type="entry name" value="LRK10/LRL21-25-like"/>
</dbReference>
<evidence type="ECO:0000256" key="6">
    <source>
        <dbReference type="ARBA" id="ARBA00023136"/>
    </source>
</evidence>
<proteinExistence type="predicted"/>
<comment type="caution">
    <text evidence="8">The sequence shown here is derived from an EMBL/GenBank/DDBJ whole genome shotgun (WGS) entry which is preliminary data.</text>
</comment>
<gene>
    <name evidence="8" type="ORF">ZIOFF_054522</name>
</gene>
<name>A0A8J5FF32_ZINOF</name>
<keyword evidence="2" id="KW-0808">Transferase</keyword>
<evidence type="ECO:0000256" key="5">
    <source>
        <dbReference type="ARBA" id="ARBA00022989"/>
    </source>
</evidence>
<evidence type="ECO:0000313" key="8">
    <source>
        <dbReference type="EMBL" id="KAG6485955.1"/>
    </source>
</evidence>
<evidence type="ECO:0000256" key="2">
    <source>
        <dbReference type="ARBA" id="ARBA00022527"/>
    </source>
</evidence>
<dbReference type="InterPro" id="IPR011009">
    <property type="entry name" value="Kinase-like_dom_sf"/>
</dbReference>
<evidence type="ECO:0000256" key="4">
    <source>
        <dbReference type="ARBA" id="ARBA00022729"/>
    </source>
</evidence>
<dbReference type="GO" id="GO:0004674">
    <property type="term" value="F:protein serine/threonine kinase activity"/>
    <property type="evidence" value="ECO:0007669"/>
    <property type="project" value="UniProtKB-KW"/>
</dbReference>